<dbReference type="SUPFAM" id="SSF52058">
    <property type="entry name" value="L domain-like"/>
    <property type="match status" value="1"/>
</dbReference>
<protein>
    <recommendedName>
        <fullName evidence="3">Disease resistance R13L4/SHOC-2-like LRR domain-containing protein</fullName>
    </recommendedName>
</protein>
<dbReference type="InterPro" id="IPR032675">
    <property type="entry name" value="LRR_dom_sf"/>
</dbReference>
<dbReference type="EMBL" id="UOFL01000218">
    <property type="protein sequence ID" value="VAW81447.1"/>
    <property type="molecule type" value="Genomic_DNA"/>
</dbReference>
<dbReference type="PRINTS" id="PR00019">
    <property type="entry name" value="LEURICHRPT"/>
</dbReference>
<evidence type="ECO:0000256" key="2">
    <source>
        <dbReference type="ARBA" id="ARBA00022737"/>
    </source>
</evidence>
<dbReference type="InterPro" id="IPR055414">
    <property type="entry name" value="LRR_R13L4/SHOC2-like"/>
</dbReference>
<dbReference type="AlphaFoldDB" id="A0A3B0Z1J2"/>
<dbReference type="Gene3D" id="3.80.10.10">
    <property type="entry name" value="Ribonuclease Inhibitor"/>
    <property type="match status" value="1"/>
</dbReference>
<dbReference type="SMART" id="SM00364">
    <property type="entry name" value="LRR_BAC"/>
    <property type="match status" value="10"/>
</dbReference>
<dbReference type="InterPro" id="IPR001611">
    <property type="entry name" value="Leu-rich_rpt"/>
</dbReference>
<keyword evidence="1" id="KW-0433">Leucine-rich repeat</keyword>
<feature type="domain" description="Disease resistance R13L4/SHOC-2-like LRR" evidence="3">
    <location>
        <begin position="279"/>
        <end position="358"/>
    </location>
</feature>
<dbReference type="PANTHER" id="PTHR48065">
    <property type="entry name" value="OS10G0469600 PROTEIN"/>
    <property type="match status" value="1"/>
</dbReference>
<gene>
    <name evidence="4" type="ORF">MNBD_GAMMA12-867</name>
</gene>
<feature type="domain" description="Disease resistance R13L4/SHOC-2-like LRR" evidence="3">
    <location>
        <begin position="163"/>
        <end position="268"/>
    </location>
</feature>
<reference evidence="4" key="1">
    <citation type="submission" date="2018-06" db="EMBL/GenBank/DDBJ databases">
        <authorList>
            <person name="Zhirakovskaya E."/>
        </authorList>
    </citation>
    <scope>NUCLEOTIDE SEQUENCE</scope>
</reference>
<evidence type="ECO:0000256" key="1">
    <source>
        <dbReference type="ARBA" id="ARBA00022614"/>
    </source>
</evidence>
<dbReference type="SMART" id="SM00369">
    <property type="entry name" value="LRR_TYP"/>
    <property type="match status" value="10"/>
</dbReference>
<proteinExistence type="predicted"/>
<accession>A0A3B0Z1J2</accession>
<dbReference type="SMART" id="SM00365">
    <property type="entry name" value="LRR_SD22"/>
    <property type="match status" value="5"/>
</dbReference>
<dbReference type="InterPro" id="IPR003591">
    <property type="entry name" value="Leu-rich_rpt_typical-subtyp"/>
</dbReference>
<evidence type="ECO:0000313" key="4">
    <source>
        <dbReference type="EMBL" id="VAW81447.1"/>
    </source>
</evidence>
<evidence type="ECO:0000259" key="3">
    <source>
        <dbReference type="Pfam" id="PF23598"/>
    </source>
</evidence>
<name>A0A3B0Z1J2_9ZZZZ</name>
<dbReference type="PROSITE" id="PS51450">
    <property type="entry name" value="LRR"/>
    <property type="match status" value="7"/>
</dbReference>
<sequence>MKYKLKKEEKRFCNMLANAPYKVKIKALQSFADFLKSRSDPRHKLVSAYIEWRLCKSNKQDKLYASYVKIRDKLERKFLELPKNTQRYILVDWKLAFPYEVHIATTAKLNKLGKLLNFSSTLFIGVLKLEKMDVNLVIPEWVANVSYIGKLDLSNNSLSSLNDFSGNLIQLSELNLDNNNLKKCPESVGVLQSLIKLTLSNNKLKSLPDTLCGLKKLSVLNLENNRLEKLPSEFTKLTKLCQLDLDNNQLKTIPENIDKLTKLSRLDLANNLLIAIPININKLSNLSFLDLSNNLLTEIPKAIGKLKNLEVLMLNGNELNKIPDFVWKLKKLTYLDLGENNLLDISDSIGNLKQLTVLRLSGNNLTRLPESIGKIKKLEELHLKGNNLAKIPAAINKLKRRNLQIFGTIGKKQIDNSLKDYKKDAFKSAKKMALKDSCYFYPVSDWEHMGVCAGRSKYPGAKAKSEIYNPYLIPKGDSKDEQNEINNRTLYGAMDILAMHYVSEEEWGCNEELDSIVGKVFSVLYKEASEALTKLFGKPLAEGHVESFKQTHKKMVQKLPTGDNLICTIWLPSDYAQGFYLMNSMSSGDGDIIYILWICYLAEDSRQ</sequence>
<dbReference type="Pfam" id="PF23598">
    <property type="entry name" value="LRR_14"/>
    <property type="match status" value="2"/>
</dbReference>
<keyword evidence="2" id="KW-0677">Repeat</keyword>
<organism evidence="4">
    <name type="scientific">hydrothermal vent metagenome</name>
    <dbReference type="NCBI Taxonomy" id="652676"/>
    <lineage>
        <taxon>unclassified sequences</taxon>
        <taxon>metagenomes</taxon>
        <taxon>ecological metagenomes</taxon>
    </lineage>
</organism>